<evidence type="ECO:0000313" key="5">
    <source>
        <dbReference type="Proteomes" id="UP000664303"/>
    </source>
</evidence>
<dbReference type="InterPro" id="IPR036249">
    <property type="entry name" value="Thioredoxin-like_sf"/>
</dbReference>
<evidence type="ECO:0000313" key="4">
    <source>
        <dbReference type="EMBL" id="MBN7796341.1"/>
    </source>
</evidence>
<feature type="active site" description="Nucleophile" evidence="2">
    <location>
        <position position="13"/>
    </location>
</feature>
<dbReference type="Pfam" id="PF01323">
    <property type="entry name" value="DSBA"/>
    <property type="match status" value="1"/>
</dbReference>
<comment type="caution">
    <text evidence="4">The sequence shown here is derived from an EMBL/GenBank/DDBJ whole genome shotgun (WGS) entry which is preliminary data.</text>
</comment>
<evidence type="ECO:0000256" key="2">
    <source>
        <dbReference type="PIRSR" id="PIRSR006386-1"/>
    </source>
</evidence>
<dbReference type="AlphaFoldDB" id="A0A939DDT3"/>
<gene>
    <name evidence="4" type="ORF">JYP50_07055</name>
</gene>
<dbReference type="GO" id="GO:0018845">
    <property type="term" value="F:2-hydroxychromene-2-carboxylate isomerase activity"/>
    <property type="evidence" value="ECO:0007669"/>
    <property type="project" value="UniProtKB-UniRule"/>
</dbReference>
<evidence type="ECO:0000256" key="1">
    <source>
        <dbReference type="PIRNR" id="PIRNR006386"/>
    </source>
</evidence>
<dbReference type="EC" id="5.99.1.4" evidence="1"/>
<dbReference type="PANTHER" id="PTHR42943:SF2">
    <property type="entry name" value="GLUTATHIONE S-TRANSFERASE KAPPA 1"/>
    <property type="match status" value="1"/>
</dbReference>
<dbReference type="Proteomes" id="UP000664303">
    <property type="component" value="Unassembled WGS sequence"/>
</dbReference>
<dbReference type="PIRSF" id="PIRSF006386">
    <property type="entry name" value="HCCAis_GSTk"/>
    <property type="match status" value="1"/>
</dbReference>
<keyword evidence="1" id="KW-0413">Isomerase</keyword>
<dbReference type="InterPro" id="IPR051924">
    <property type="entry name" value="GST_Kappa/NadH"/>
</dbReference>
<protein>
    <recommendedName>
        <fullName evidence="1">2-hydroxychromene-2-carboxylate isomerase</fullName>
        <ecNumber evidence="1">5.99.1.4</ecNumber>
    </recommendedName>
</protein>
<keyword evidence="5" id="KW-1185">Reference proteome</keyword>
<evidence type="ECO:0000259" key="3">
    <source>
        <dbReference type="Pfam" id="PF01323"/>
    </source>
</evidence>
<dbReference type="Gene3D" id="3.40.30.10">
    <property type="entry name" value="Glutaredoxin"/>
    <property type="match status" value="1"/>
</dbReference>
<dbReference type="InterPro" id="IPR014440">
    <property type="entry name" value="HCCAis_GSTk"/>
</dbReference>
<reference evidence="4" key="1">
    <citation type="submission" date="2021-02" db="EMBL/GenBank/DDBJ databases">
        <title>PHA producing bacteria isolated from coastal sediment in Guangdong, Shenzhen.</title>
        <authorList>
            <person name="Zheng W."/>
            <person name="Yu S."/>
            <person name="Huang Y."/>
        </authorList>
    </citation>
    <scope>NUCLEOTIDE SEQUENCE</scope>
    <source>
        <strain evidence="4">TN14-10</strain>
    </source>
</reference>
<accession>A0A939DDT3</accession>
<dbReference type="InterPro" id="IPR001853">
    <property type="entry name" value="DSBA-like_thioredoxin_dom"/>
</dbReference>
<dbReference type="GO" id="GO:0016491">
    <property type="term" value="F:oxidoreductase activity"/>
    <property type="evidence" value="ECO:0007669"/>
    <property type="project" value="InterPro"/>
</dbReference>
<dbReference type="SUPFAM" id="SSF52833">
    <property type="entry name" value="Thioredoxin-like"/>
    <property type="match status" value="1"/>
</dbReference>
<name>A0A939DDT3_9GAMM</name>
<dbReference type="PANTHER" id="PTHR42943">
    <property type="entry name" value="GLUTATHIONE S-TRANSFERASE KAPPA"/>
    <property type="match status" value="1"/>
</dbReference>
<proteinExistence type="inferred from homology"/>
<feature type="domain" description="DSBA-like thioredoxin" evidence="3">
    <location>
        <begin position="5"/>
        <end position="205"/>
    </location>
</feature>
<sequence>MSHIVDVYFSFRSPYSYLVTPDLMRLRDDYAVELHLRPVLPIALRTKDTLFATDRKPLDYILIDVLRRAEFLGMKIGFPSPDPIVQDMGTFEVAKEQPYIHRLTGLGVEAQRRGKGIELAYHVSHLIWGGEPGWDEGDRLADAVARAGLDLAQMETALAGYDPMTVVEANHAALDAAGHWGVPTMVFEGEPFFGQDRVDTLRWRLDKVGVPKR</sequence>
<dbReference type="RefSeq" id="WP_206559794.1">
    <property type="nucleotide sequence ID" value="NZ_JAFKCZ010000005.1"/>
</dbReference>
<organism evidence="4 5">
    <name type="scientific">Parahaliea mediterranea</name>
    <dbReference type="NCBI Taxonomy" id="651086"/>
    <lineage>
        <taxon>Bacteria</taxon>
        <taxon>Pseudomonadati</taxon>
        <taxon>Pseudomonadota</taxon>
        <taxon>Gammaproteobacteria</taxon>
        <taxon>Cellvibrionales</taxon>
        <taxon>Halieaceae</taxon>
        <taxon>Parahaliea</taxon>
    </lineage>
</organism>
<comment type="catalytic activity">
    <reaction evidence="1">
        <text>2-hydroxychromene-2-carboxylate = (3E)-4-(2-hydroxyphenyl)-2-oxobut-3-enoate</text>
        <dbReference type="Rhea" id="RHEA:27401"/>
        <dbReference type="ChEBI" id="CHEBI:59350"/>
        <dbReference type="ChEBI" id="CHEBI:59353"/>
        <dbReference type="EC" id="5.99.1.4"/>
    </reaction>
</comment>
<dbReference type="EMBL" id="JAFKCZ010000005">
    <property type="protein sequence ID" value="MBN7796341.1"/>
    <property type="molecule type" value="Genomic_DNA"/>
</dbReference>
<comment type="similarity">
    <text evidence="1">Belongs to the GST superfamily. NadH family.</text>
</comment>